<evidence type="ECO:0000313" key="2">
    <source>
        <dbReference type="EMBL" id="SHM57858.1"/>
    </source>
</evidence>
<dbReference type="RefSeq" id="WP_141121811.1">
    <property type="nucleotide sequence ID" value="NZ_FRDA01000001.1"/>
</dbReference>
<sequence>MQSETRSDDNEASAIPRVLKAPKRVHSSIKRLKPSSPYLRHIDSGGFIKSRLTLETGDTFLNEVLQPLTENERRLFPHPAFKINIHETSIGKRRRTLYDIGNDADAPMALFQSGGFETKVKSSGLSAKEATSPIPDVPAPPNCAFKSPTNR</sequence>
<gene>
    <name evidence="2" type="ORF">SAMN05216593_101615</name>
</gene>
<evidence type="ECO:0000313" key="3">
    <source>
        <dbReference type="Proteomes" id="UP000183983"/>
    </source>
</evidence>
<organism evidence="2 3">
    <name type="scientific">Pseudomonas asturiensis</name>
    <dbReference type="NCBI Taxonomy" id="1190415"/>
    <lineage>
        <taxon>Bacteria</taxon>
        <taxon>Pseudomonadati</taxon>
        <taxon>Pseudomonadota</taxon>
        <taxon>Gammaproteobacteria</taxon>
        <taxon>Pseudomonadales</taxon>
        <taxon>Pseudomonadaceae</taxon>
        <taxon>Pseudomonas</taxon>
    </lineage>
</organism>
<dbReference type="AlphaFoldDB" id="A0A1M7JXZ1"/>
<proteinExistence type="predicted"/>
<dbReference type="Proteomes" id="UP000183983">
    <property type="component" value="Unassembled WGS sequence"/>
</dbReference>
<evidence type="ECO:0000256" key="1">
    <source>
        <dbReference type="SAM" id="MobiDB-lite"/>
    </source>
</evidence>
<feature type="region of interest" description="Disordered" evidence="1">
    <location>
        <begin position="122"/>
        <end position="151"/>
    </location>
</feature>
<name>A0A1M7JXZ1_9PSED</name>
<protein>
    <submittedName>
        <fullName evidence="2">Uncharacterized protein</fullName>
    </submittedName>
</protein>
<reference evidence="2 3" key="1">
    <citation type="submission" date="2016-11" db="EMBL/GenBank/DDBJ databases">
        <authorList>
            <person name="Jaros S."/>
            <person name="Januszkiewicz K."/>
            <person name="Wedrychowicz H."/>
        </authorList>
    </citation>
    <scope>NUCLEOTIDE SEQUENCE [LARGE SCALE GENOMIC DNA]</scope>
    <source>
        <strain evidence="2 3">LMG 26898</strain>
    </source>
</reference>
<accession>A0A1M7JXZ1</accession>
<dbReference type="EMBL" id="FRDA01000001">
    <property type="protein sequence ID" value="SHM57858.1"/>
    <property type="molecule type" value="Genomic_DNA"/>
</dbReference>